<accession>A0A8T1X552</accession>
<dbReference type="Proteomes" id="UP000693981">
    <property type="component" value="Unassembled WGS sequence"/>
</dbReference>
<evidence type="ECO:0000313" key="2">
    <source>
        <dbReference type="Proteomes" id="UP000693981"/>
    </source>
</evidence>
<gene>
    <name evidence="1" type="ORF">PHYBOEH_008743</name>
</gene>
<proteinExistence type="predicted"/>
<organism evidence="1 2">
    <name type="scientific">Phytophthora boehmeriae</name>
    <dbReference type="NCBI Taxonomy" id="109152"/>
    <lineage>
        <taxon>Eukaryota</taxon>
        <taxon>Sar</taxon>
        <taxon>Stramenopiles</taxon>
        <taxon>Oomycota</taxon>
        <taxon>Peronosporomycetes</taxon>
        <taxon>Peronosporales</taxon>
        <taxon>Peronosporaceae</taxon>
        <taxon>Phytophthora</taxon>
    </lineage>
</organism>
<sequence length="254" mass="28164">MEPAAPCVFDASSPPSYARVGLVSPTTGPVEAPPSCQLPAAAASCPSAPSVDLEMFSHSLVFHCLELAAELKVHVTNGFNTLVHHQMTRRDVESVVLPLTQRLTRHLRLWTRRSEADALKELLPPLPPPPPPPTGLASLQLQMERIWQTLEDLKTEMQLLHGAVDAQEEQAKNTLHRLQEQLMRRPTAATEFEPRELSLRKQLFTAAAAGKQLAEDAEGEEKMMPLLRRLEVPMCVKYQVDGGNITKTDEVMLM</sequence>
<dbReference type="EMBL" id="JAGDFL010000052">
    <property type="protein sequence ID" value="KAG7399508.1"/>
    <property type="molecule type" value="Genomic_DNA"/>
</dbReference>
<reference evidence="1" key="1">
    <citation type="submission" date="2021-02" db="EMBL/GenBank/DDBJ databases">
        <authorList>
            <person name="Palmer J.M."/>
        </authorList>
    </citation>
    <scope>NUCLEOTIDE SEQUENCE</scope>
    <source>
        <strain evidence="1">SCRP23</strain>
    </source>
</reference>
<name>A0A8T1X552_9STRA</name>
<evidence type="ECO:0000313" key="1">
    <source>
        <dbReference type="EMBL" id="KAG7399508.1"/>
    </source>
</evidence>
<dbReference type="AlphaFoldDB" id="A0A8T1X552"/>
<protein>
    <submittedName>
        <fullName evidence="1">Uncharacterized protein</fullName>
    </submittedName>
</protein>
<keyword evidence="2" id="KW-1185">Reference proteome</keyword>
<dbReference type="OrthoDB" id="92309at2759"/>
<comment type="caution">
    <text evidence="1">The sequence shown here is derived from an EMBL/GenBank/DDBJ whole genome shotgun (WGS) entry which is preliminary data.</text>
</comment>